<feature type="transmembrane region" description="Helical" evidence="1">
    <location>
        <begin position="7"/>
        <end position="29"/>
    </location>
</feature>
<keyword evidence="1" id="KW-0812">Transmembrane</keyword>
<keyword evidence="1" id="KW-1133">Transmembrane helix</keyword>
<sequence>MTITRSLLIGFAAFSTTVLLIAGQTQLMIG</sequence>
<evidence type="ECO:0000313" key="3">
    <source>
        <dbReference type="Proteomes" id="UP000323502"/>
    </source>
</evidence>
<proteinExistence type="predicted"/>
<dbReference type="EMBL" id="FNBI01000001">
    <property type="protein sequence ID" value="SDE89732.1"/>
    <property type="molecule type" value="Genomic_DNA"/>
</dbReference>
<dbReference type="AlphaFoldDB" id="A0A1G7GNP0"/>
<accession>A0A1G7GNP0</accession>
<organism evidence="2 3">
    <name type="scientific">Sphingomonas carotinifaciens</name>
    <dbReference type="NCBI Taxonomy" id="1166323"/>
    <lineage>
        <taxon>Bacteria</taxon>
        <taxon>Pseudomonadati</taxon>
        <taxon>Pseudomonadota</taxon>
        <taxon>Alphaproteobacteria</taxon>
        <taxon>Sphingomonadales</taxon>
        <taxon>Sphingomonadaceae</taxon>
        <taxon>Sphingomonas</taxon>
    </lineage>
</organism>
<evidence type="ECO:0000313" key="2">
    <source>
        <dbReference type="EMBL" id="SDE89732.1"/>
    </source>
</evidence>
<protein>
    <submittedName>
        <fullName evidence="2">Uncharacterized protein</fullName>
    </submittedName>
</protein>
<evidence type="ECO:0000256" key="1">
    <source>
        <dbReference type="SAM" id="Phobius"/>
    </source>
</evidence>
<reference evidence="2 3" key="1">
    <citation type="submission" date="2016-10" db="EMBL/GenBank/DDBJ databases">
        <authorList>
            <person name="Varghese N."/>
            <person name="Submissions S."/>
        </authorList>
    </citation>
    <scope>NUCLEOTIDE SEQUENCE [LARGE SCALE GENOMIC DNA]</scope>
    <source>
        <strain evidence="2 3">S7-754</strain>
    </source>
</reference>
<gene>
    <name evidence="2" type="ORF">SAMN05216557_101964</name>
</gene>
<name>A0A1G7GNP0_9SPHN</name>
<keyword evidence="3" id="KW-1185">Reference proteome</keyword>
<keyword evidence="1" id="KW-0472">Membrane</keyword>
<dbReference type="Proteomes" id="UP000323502">
    <property type="component" value="Unassembled WGS sequence"/>
</dbReference>